<comment type="similarity">
    <text evidence="2">Belongs to the binding-protein-dependent transport system permease family. FecCD subfamily.</text>
</comment>
<dbReference type="RefSeq" id="WP_052376533.1">
    <property type="nucleotide sequence ID" value="NZ_ASRX01000074.1"/>
</dbReference>
<feature type="transmembrane region" description="Helical" evidence="8">
    <location>
        <begin position="168"/>
        <end position="187"/>
    </location>
</feature>
<dbReference type="PANTHER" id="PTHR30472:SF25">
    <property type="entry name" value="ABC TRANSPORTER PERMEASE PROTEIN MJ0876-RELATED"/>
    <property type="match status" value="1"/>
</dbReference>
<gene>
    <name evidence="9" type="ORF">CAP_7878</name>
</gene>
<dbReference type="GO" id="GO:0022857">
    <property type="term" value="F:transmembrane transporter activity"/>
    <property type="evidence" value="ECO:0007669"/>
    <property type="project" value="InterPro"/>
</dbReference>
<dbReference type="eggNOG" id="COG0609">
    <property type="taxonomic scope" value="Bacteria"/>
</dbReference>
<dbReference type="InterPro" id="IPR000522">
    <property type="entry name" value="ABC_transptr_permease_BtuC"/>
</dbReference>
<keyword evidence="5 8" id="KW-0812">Transmembrane</keyword>
<evidence type="ECO:0000256" key="5">
    <source>
        <dbReference type="ARBA" id="ARBA00022692"/>
    </source>
</evidence>
<evidence type="ECO:0000256" key="1">
    <source>
        <dbReference type="ARBA" id="ARBA00004651"/>
    </source>
</evidence>
<dbReference type="OrthoDB" id="9782305at2"/>
<feature type="transmembrane region" description="Helical" evidence="8">
    <location>
        <begin position="259"/>
        <end position="286"/>
    </location>
</feature>
<evidence type="ECO:0000256" key="2">
    <source>
        <dbReference type="ARBA" id="ARBA00007935"/>
    </source>
</evidence>
<evidence type="ECO:0000256" key="4">
    <source>
        <dbReference type="ARBA" id="ARBA00022475"/>
    </source>
</evidence>
<evidence type="ECO:0000313" key="10">
    <source>
        <dbReference type="Proteomes" id="UP000019678"/>
    </source>
</evidence>
<name>A0A017SXJ3_9BACT</name>
<dbReference type="InterPro" id="IPR037294">
    <property type="entry name" value="ABC_BtuC-like"/>
</dbReference>
<dbReference type="PANTHER" id="PTHR30472">
    <property type="entry name" value="FERRIC ENTEROBACTIN TRANSPORT SYSTEM PERMEASE PROTEIN"/>
    <property type="match status" value="1"/>
</dbReference>
<keyword evidence="7 8" id="KW-0472">Membrane</keyword>
<dbReference type="GO" id="GO:0033214">
    <property type="term" value="P:siderophore-iron import into cell"/>
    <property type="evidence" value="ECO:0007669"/>
    <property type="project" value="TreeGrafter"/>
</dbReference>
<dbReference type="SUPFAM" id="SSF81345">
    <property type="entry name" value="ABC transporter involved in vitamin B12 uptake, BtuC"/>
    <property type="match status" value="1"/>
</dbReference>
<evidence type="ECO:0000256" key="8">
    <source>
        <dbReference type="SAM" id="Phobius"/>
    </source>
</evidence>
<keyword evidence="6 8" id="KW-1133">Transmembrane helix</keyword>
<keyword evidence="3" id="KW-0813">Transport</keyword>
<comment type="caution">
    <text evidence="9">The sequence shown here is derived from an EMBL/GenBank/DDBJ whole genome shotgun (WGS) entry which is preliminary data.</text>
</comment>
<evidence type="ECO:0000313" key="9">
    <source>
        <dbReference type="EMBL" id="EYF01673.1"/>
    </source>
</evidence>
<evidence type="ECO:0000256" key="7">
    <source>
        <dbReference type="ARBA" id="ARBA00023136"/>
    </source>
</evidence>
<feature type="transmembrane region" description="Helical" evidence="8">
    <location>
        <begin position="111"/>
        <end position="133"/>
    </location>
</feature>
<evidence type="ECO:0000256" key="3">
    <source>
        <dbReference type="ARBA" id="ARBA00022448"/>
    </source>
</evidence>
<feature type="transmembrane region" description="Helical" evidence="8">
    <location>
        <begin position="327"/>
        <end position="349"/>
    </location>
</feature>
<proteinExistence type="inferred from homology"/>
<dbReference type="STRING" id="1192034.CAP_7878"/>
<accession>A0A017SXJ3</accession>
<dbReference type="Gene3D" id="1.10.3470.10">
    <property type="entry name" value="ABC transporter involved in vitamin B12 uptake, BtuC"/>
    <property type="match status" value="1"/>
</dbReference>
<protein>
    <submittedName>
        <fullName evidence="9">Hemin ABC transporter permease protein</fullName>
    </submittedName>
</protein>
<dbReference type="EMBL" id="ASRX01000074">
    <property type="protein sequence ID" value="EYF01673.1"/>
    <property type="molecule type" value="Genomic_DNA"/>
</dbReference>
<reference evidence="9 10" key="1">
    <citation type="submission" date="2013-05" db="EMBL/GenBank/DDBJ databases">
        <title>Genome assembly of Chondromyces apiculatus DSM 436.</title>
        <authorList>
            <person name="Sharma G."/>
            <person name="Khatri I."/>
            <person name="Kaur C."/>
            <person name="Mayilraj S."/>
            <person name="Subramanian S."/>
        </authorList>
    </citation>
    <scope>NUCLEOTIDE SEQUENCE [LARGE SCALE GENOMIC DNA]</scope>
    <source>
        <strain evidence="9 10">DSM 436</strain>
    </source>
</reference>
<keyword evidence="4" id="KW-1003">Cell membrane</keyword>
<dbReference type="GO" id="GO:0005886">
    <property type="term" value="C:plasma membrane"/>
    <property type="evidence" value="ECO:0007669"/>
    <property type="project" value="UniProtKB-SubCell"/>
</dbReference>
<feature type="transmembrane region" description="Helical" evidence="8">
    <location>
        <begin position="139"/>
        <end position="156"/>
    </location>
</feature>
<organism evidence="9 10">
    <name type="scientific">Chondromyces apiculatus DSM 436</name>
    <dbReference type="NCBI Taxonomy" id="1192034"/>
    <lineage>
        <taxon>Bacteria</taxon>
        <taxon>Pseudomonadati</taxon>
        <taxon>Myxococcota</taxon>
        <taxon>Polyangia</taxon>
        <taxon>Polyangiales</taxon>
        <taxon>Polyangiaceae</taxon>
        <taxon>Chondromyces</taxon>
    </lineage>
</organism>
<feature type="transmembrane region" description="Helical" evidence="8">
    <location>
        <begin position="298"/>
        <end position="318"/>
    </location>
</feature>
<evidence type="ECO:0000256" key="6">
    <source>
        <dbReference type="ARBA" id="ARBA00022989"/>
    </source>
</evidence>
<dbReference type="Proteomes" id="UP000019678">
    <property type="component" value="Unassembled WGS sequence"/>
</dbReference>
<sequence length="354" mass="35859">MTSAAFSALAHAARRPAGRRTILLTLAALLAFVTLLAASIGAVPLSLAQVLAIALRPLGLVLPVHVTSQDVAVFWAIRLPRIVLGILVGACLGASGAAMQGLLRNPLADPGLIGISSGASFGAALAILLVGAVGTGVPLIPVAAFAGGLLAAFAAFRIGREDGHPGSLLLAGIAINALAFAGVGLVIDAANDAQLRTITFWTLGSLGGASWDTLRWTAPPLIVSVFLLQRLARPLNLLLLGDIEARHLGVRVDRVQRNVIALAAFGVGAAVSVAGLISFVGLIAPHLVRLVVGPDHRAVLPGSALVGAIVLLLADLLARTAIAPRELAIGILTALLGAPFLLALLWGGARAGRV</sequence>
<comment type="subcellular location">
    <subcellularLocation>
        <location evidence="1">Cell membrane</location>
        <topology evidence="1">Multi-pass membrane protein</topology>
    </subcellularLocation>
</comment>
<dbReference type="CDD" id="cd06550">
    <property type="entry name" value="TM_ABC_iron-siderophores_like"/>
    <property type="match status" value="1"/>
</dbReference>
<dbReference type="AlphaFoldDB" id="A0A017SXJ3"/>
<keyword evidence="10" id="KW-1185">Reference proteome</keyword>
<feature type="transmembrane region" description="Helical" evidence="8">
    <location>
        <begin position="72"/>
        <end position="99"/>
    </location>
</feature>
<dbReference type="Pfam" id="PF01032">
    <property type="entry name" value="FecCD"/>
    <property type="match status" value="1"/>
</dbReference>
<dbReference type="FunFam" id="1.10.3470.10:FF:000001">
    <property type="entry name" value="Vitamin B12 ABC transporter permease BtuC"/>
    <property type="match status" value="1"/>
</dbReference>